<sequence length="232" mass="25203">MTAELTGKLLVLTEDPVELAKALPVYPGGLIEELDPLPDGNVLVSGRWNRADPTAGVLGILNPATGQVEVSFFTPSVPGHLERGATQAGWTTSDVRGDTIATMFAFSDTIYLYGTAGQLYDKIPFNSAFVVAEVAPEDFEGPVGWMRHHSQALEIEWLEDGRFLIQYIGGTKDLPSTELETRYHTLLLARDGSALGEVVDGPRFHIVAGTGELIFQDPESIEPNRLIVANLR</sequence>
<reference evidence="1 2" key="1">
    <citation type="submission" date="2024-02" db="EMBL/GenBank/DDBJ databases">
        <title>A novel Gemmatimonadota bacterium.</title>
        <authorList>
            <person name="Du Z.-J."/>
            <person name="Ye Y.-Q."/>
        </authorList>
    </citation>
    <scope>NUCLEOTIDE SEQUENCE [LARGE SCALE GENOMIC DNA]</scope>
    <source>
        <strain evidence="1 2">DH-20</strain>
    </source>
</reference>
<evidence type="ECO:0000313" key="1">
    <source>
        <dbReference type="EMBL" id="MEK9502903.1"/>
    </source>
</evidence>
<proteinExistence type="predicted"/>
<keyword evidence="2" id="KW-1185">Reference proteome</keyword>
<comment type="caution">
    <text evidence="1">The sequence shown here is derived from an EMBL/GenBank/DDBJ whole genome shotgun (WGS) entry which is preliminary data.</text>
</comment>
<dbReference type="EMBL" id="JBBHLI010000017">
    <property type="protein sequence ID" value="MEK9502903.1"/>
    <property type="molecule type" value="Genomic_DNA"/>
</dbReference>
<evidence type="ECO:0000313" key="2">
    <source>
        <dbReference type="Proteomes" id="UP001484239"/>
    </source>
</evidence>
<evidence type="ECO:0008006" key="3">
    <source>
        <dbReference type="Google" id="ProtNLM"/>
    </source>
</evidence>
<name>A0ABU9EDR4_9BACT</name>
<dbReference type="Proteomes" id="UP001484239">
    <property type="component" value="Unassembled WGS sequence"/>
</dbReference>
<protein>
    <recommendedName>
        <fullName evidence="3">DUF4261 domain-containing protein</fullName>
    </recommendedName>
</protein>
<accession>A0ABU9EDR4</accession>
<dbReference type="RefSeq" id="WP_405277594.1">
    <property type="nucleotide sequence ID" value="NZ_CP144380.1"/>
</dbReference>
<organism evidence="1 2">
    <name type="scientific">Gaopeijia maritima</name>
    <dbReference type="NCBI Taxonomy" id="3119007"/>
    <lineage>
        <taxon>Bacteria</taxon>
        <taxon>Pseudomonadati</taxon>
        <taxon>Gemmatimonadota</taxon>
        <taxon>Longimicrobiia</taxon>
        <taxon>Gaopeijiales</taxon>
        <taxon>Gaopeijiaceae</taxon>
        <taxon>Gaopeijia</taxon>
    </lineage>
</organism>
<gene>
    <name evidence="1" type="ORF">WI372_18045</name>
</gene>